<dbReference type="PANTHER" id="PTHR41523:SF7">
    <property type="entry name" value="HISTIDINE KINASE"/>
    <property type="match status" value="1"/>
</dbReference>
<dbReference type="InterPro" id="IPR001610">
    <property type="entry name" value="PAC"/>
</dbReference>
<dbReference type="Pfam" id="PF08448">
    <property type="entry name" value="PAS_4"/>
    <property type="match status" value="2"/>
</dbReference>
<keyword evidence="7" id="KW-0288">FMN</keyword>
<evidence type="ECO:0000256" key="15">
    <source>
        <dbReference type="ARBA" id="ARBA00023170"/>
    </source>
</evidence>
<dbReference type="InterPro" id="IPR000700">
    <property type="entry name" value="PAS-assoc_C"/>
</dbReference>
<evidence type="ECO:0000256" key="14">
    <source>
        <dbReference type="ARBA" id="ARBA00023026"/>
    </source>
</evidence>
<keyword evidence="3" id="KW-0600">Photoreceptor protein</keyword>
<dbReference type="NCBIfam" id="TIGR00229">
    <property type="entry name" value="sensory_box"/>
    <property type="match status" value="2"/>
</dbReference>
<evidence type="ECO:0000313" key="19">
    <source>
        <dbReference type="EMBL" id="TNC48591.1"/>
    </source>
</evidence>
<evidence type="ECO:0000259" key="17">
    <source>
        <dbReference type="PROSITE" id="PS50112"/>
    </source>
</evidence>
<evidence type="ECO:0000256" key="10">
    <source>
        <dbReference type="ARBA" id="ARBA00022741"/>
    </source>
</evidence>
<dbReference type="SUPFAM" id="SSF55785">
    <property type="entry name" value="PYP-like sensor domain (PAS domain)"/>
    <property type="match status" value="2"/>
</dbReference>
<evidence type="ECO:0000256" key="2">
    <source>
        <dbReference type="ARBA" id="ARBA00012438"/>
    </source>
</evidence>
<sequence>MSSSTGHVLWSPMAQPLRRRALLCYVAALAFPVATVVLRLAFWEQVPGLPFVFFIPTVALCSVMGGVGPASLAALVSAILGLAYLAVPSPLGQGSQAIWAGLASYAVVCLILVASARQSAQAAARAVAAAETDAAARESVLRAKLELAQLTVARGAAERRLEQVTDALPVFISQVGRDRRFQFVNRAYEEWFGRRREDLIGRSVEEVIGPEASAQARPHLDRVLSGERTSFEAQVPHVSGELRHVRATYVPNIGEDGTVEGYFGFVQDITEAKQQANLLSQRERHLRAVMDSVTDCFYAVDGEWRITLFNRAAEQYYGIGRDAVLGRKLWEAFPAHAGSVFDLQLKRVMEDRVPVTFEARSVVFPDRFIEMRVSPKEGSGLAVAFSDISSRKAQERQRELLINELNHRVKNTLAVVQSIATQSLRDTRVPQDTRAAFEGRLMALAAAHDLLTRESWETAQLGTVVRAALQPFDSEHRFEVSGPDLRLRPQAAVSLTLALHELATNATKYGALSNKSGTVAVTWTVSTDEMPMFHLTWAEQGGPPVTPPTRSGFGSRLIQKGLAGELGGPVTVEFLPDGVVCRIEAPLANLQAG</sequence>
<dbReference type="SMART" id="SM00911">
    <property type="entry name" value="HWE_HK"/>
    <property type="match status" value="1"/>
</dbReference>
<evidence type="ECO:0000256" key="16">
    <source>
        <dbReference type="SAM" id="Phobius"/>
    </source>
</evidence>
<evidence type="ECO:0000256" key="13">
    <source>
        <dbReference type="ARBA" id="ARBA00022991"/>
    </source>
</evidence>
<dbReference type="EMBL" id="VDFU01000016">
    <property type="protein sequence ID" value="TNC48591.1"/>
    <property type="molecule type" value="Genomic_DNA"/>
</dbReference>
<evidence type="ECO:0000256" key="9">
    <source>
        <dbReference type="ARBA" id="ARBA00022737"/>
    </source>
</evidence>
<evidence type="ECO:0000256" key="5">
    <source>
        <dbReference type="ARBA" id="ARBA00022606"/>
    </source>
</evidence>
<keyword evidence="16" id="KW-1133">Transmembrane helix</keyword>
<protein>
    <recommendedName>
        <fullName evidence="2">histidine kinase</fullName>
        <ecNumber evidence="2">2.7.13.3</ecNumber>
    </recommendedName>
</protein>
<feature type="transmembrane region" description="Helical" evidence="16">
    <location>
        <begin position="21"/>
        <end position="42"/>
    </location>
</feature>
<dbReference type="GO" id="GO:0004673">
    <property type="term" value="F:protein histidine kinase activity"/>
    <property type="evidence" value="ECO:0007669"/>
    <property type="project" value="UniProtKB-EC"/>
</dbReference>
<dbReference type="InterPro" id="IPR011102">
    <property type="entry name" value="Sig_transdc_His_kinase_HWE"/>
</dbReference>
<keyword evidence="13" id="KW-0157">Chromophore</keyword>
<keyword evidence="11" id="KW-0418">Kinase</keyword>
<keyword evidence="5" id="KW-0716">Sensory transduction</keyword>
<dbReference type="Proteomes" id="UP000305887">
    <property type="component" value="Unassembled WGS sequence"/>
</dbReference>
<keyword evidence="4" id="KW-0597">Phosphoprotein</keyword>
<evidence type="ECO:0000259" key="18">
    <source>
        <dbReference type="PROSITE" id="PS50113"/>
    </source>
</evidence>
<evidence type="ECO:0000256" key="3">
    <source>
        <dbReference type="ARBA" id="ARBA00022543"/>
    </source>
</evidence>
<evidence type="ECO:0000256" key="12">
    <source>
        <dbReference type="ARBA" id="ARBA00022840"/>
    </source>
</evidence>
<keyword evidence="15" id="KW-0675">Receptor</keyword>
<keyword evidence="8" id="KW-0808">Transferase</keyword>
<dbReference type="SMART" id="SM00086">
    <property type="entry name" value="PAC"/>
    <property type="match status" value="1"/>
</dbReference>
<keyword evidence="12" id="KW-0067">ATP-binding</keyword>
<dbReference type="PROSITE" id="PS50112">
    <property type="entry name" value="PAS"/>
    <property type="match status" value="2"/>
</dbReference>
<dbReference type="InterPro" id="IPR013656">
    <property type="entry name" value="PAS_4"/>
</dbReference>
<keyword evidence="10" id="KW-0547">Nucleotide-binding</keyword>
<dbReference type="InterPro" id="IPR036890">
    <property type="entry name" value="HATPase_C_sf"/>
</dbReference>
<keyword evidence="6" id="KW-0285">Flavoprotein</keyword>
<dbReference type="Pfam" id="PF07536">
    <property type="entry name" value="HWE_HK"/>
    <property type="match status" value="1"/>
</dbReference>
<dbReference type="InterPro" id="IPR035965">
    <property type="entry name" value="PAS-like_dom_sf"/>
</dbReference>
<organism evidence="19 20">
    <name type="scientific">Rubellimicrobium rubrum</name>
    <dbReference type="NCBI Taxonomy" id="2585369"/>
    <lineage>
        <taxon>Bacteria</taxon>
        <taxon>Pseudomonadati</taxon>
        <taxon>Pseudomonadota</taxon>
        <taxon>Alphaproteobacteria</taxon>
        <taxon>Rhodobacterales</taxon>
        <taxon>Roseobacteraceae</taxon>
        <taxon>Rubellimicrobium</taxon>
    </lineage>
</organism>
<feature type="transmembrane region" description="Helical" evidence="16">
    <location>
        <begin position="72"/>
        <end position="91"/>
    </location>
</feature>
<keyword evidence="9" id="KW-0677">Repeat</keyword>
<evidence type="ECO:0000256" key="7">
    <source>
        <dbReference type="ARBA" id="ARBA00022643"/>
    </source>
</evidence>
<dbReference type="RefSeq" id="WP_139077615.1">
    <property type="nucleotide sequence ID" value="NZ_VDFU01000016.1"/>
</dbReference>
<dbReference type="Gene3D" id="3.30.565.10">
    <property type="entry name" value="Histidine kinase-like ATPase, C-terminal domain"/>
    <property type="match status" value="1"/>
</dbReference>
<dbReference type="InterPro" id="IPR000014">
    <property type="entry name" value="PAS"/>
</dbReference>
<dbReference type="AlphaFoldDB" id="A0A5C4MW35"/>
<evidence type="ECO:0000256" key="6">
    <source>
        <dbReference type="ARBA" id="ARBA00022630"/>
    </source>
</evidence>
<name>A0A5C4MW35_9RHOB</name>
<evidence type="ECO:0000256" key="1">
    <source>
        <dbReference type="ARBA" id="ARBA00000085"/>
    </source>
</evidence>
<dbReference type="EC" id="2.7.13.3" evidence="2"/>
<dbReference type="GO" id="GO:0009881">
    <property type="term" value="F:photoreceptor activity"/>
    <property type="evidence" value="ECO:0007669"/>
    <property type="project" value="UniProtKB-KW"/>
</dbReference>
<evidence type="ECO:0000313" key="20">
    <source>
        <dbReference type="Proteomes" id="UP000305887"/>
    </source>
</evidence>
<comment type="catalytic activity">
    <reaction evidence="1">
        <text>ATP + protein L-histidine = ADP + protein N-phospho-L-histidine.</text>
        <dbReference type="EC" id="2.7.13.3"/>
    </reaction>
</comment>
<accession>A0A5C4MW35</accession>
<proteinExistence type="predicted"/>
<keyword evidence="16" id="KW-0812">Transmembrane</keyword>
<dbReference type="Gene3D" id="3.30.450.20">
    <property type="entry name" value="PAS domain"/>
    <property type="match status" value="2"/>
</dbReference>
<comment type="caution">
    <text evidence="19">The sequence shown here is derived from an EMBL/GenBank/DDBJ whole genome shotgun (WGS) entry which is preliminary data.</text>
</comment>
<evidence type="ECO:0000256" key="8">
    <source>
        <dbReference type="ARBA" id="ARBA00022679"/>
    </source>
</evidence>
<keyword evidence="20" id="KW-1185">Reference proteome</keyword>
<dbReference type="SUPFAM" id="SSF55874">
    <property type="entry name" value="ATPase domain of HSP90 chaperone/DNA topoisomerase II/histidine kinase"/>
    <property type="match status" value="1"/>
</dbReference>
<dbReference type="CDD" id="cd00130">
    <property type="entry name" value="PAS"/>
    <property type="match status" value="2"/>
</dbReference>
<dbReference type="SMART" id="SM00091">
    <property type="entry name" value="PAS"/>
    <property type="match status" value="2"/>
</dbReference>
<keyword evidence="14" id="KW-0843">Virulence</keyword>
<feature type="domain" description="PAS" evidence="17">
    <location>
        <begin position="157"/>
        <end position="227"/>
    </location>
</feature>
<feature type="transmembrane region" description="Helical" evidence="16">
    <location>
        <begin position="97"/>
        <end position="116"/>
    </location>
</feature>
<dbReference type="PROSITE" id="PS50113">
    <property type="entry name" value="PAC"/>
    <property type="match status" value="1"/>
</dbReference>
<keyword evidence="16" id="KW-0472">Membrane</keyword>
<feature type="domain" description="PAS" evidence="17">
    <location>
        <begin position="282"/>
        <end position="352"/>
    </location>
</feature>
<dbReference type="PANTHER" id="PTHR41523">
    <property type="entry name" value="TWO-COMPONENT SYSTEM SENSOR PROTEIN"/>
    <property type="match status" value="1"/>
</dbReference>
<gene>
    <name evidence="19" type="ORF">FHG66_13700</name>
</gene>
<feature type="domain" description="PAC" evidence="18">
    <location>
        <begin position="229"/>
        <end position="281"/>
    </location>
</feature>
<evidence type="ECO:0000256" key="4">
    <source>
        <dbReference type="ARBA" id="ARBA00022553"/>
    </source>
</evidence>
<evidence type="ECO:0000256" key="11">
    <source>
        <dbReference type="ARBA" id="ARBA00022777"/>
    </source>
</evidence>
<dbReference type="GO" id="GO:0005524">
    <property type="term" value="F:ATP binding"/>
    <property type="evidence" value="ECO:0007669"/>
    <property type="project" value="UniProtKB-KW"/>
</dbReference>
<reference evidence="19 20" key="1">
    <citation type="submission" date="2019-06" db="EMBL/GenBank/DDBJ databases">
        <title>YIM 131921 draft genome.</title>
        <authorList>
            <person name="Jiang L."/>
        </authorList>
    </citation>
    <scope>NUCLEOTIDE SEQUENCE [LARGE SCALE GENOMIC DNA]</scope>
    <source>
        <strain evidence="19 20">YIM 131921</strain>
    </source>
</reference>
<dbReference type="OrthoDB" id="9816309at2"/>